<dbReference type="GO" id="GO:0005681">
    <property type="term" value="C:spliceosomal complex"/>
    <property type="evidence" value="ECO:0007669"/>
    <property type="project" value="UniProtKB-KW"/>
</dbReference>
<keyword evidence="4 7" id="KW-0747">Spliceosome</keyword>
<dbReference type="RefSeq" id="XP_019026119.1">
    <property type="nucleotide sequence ID" value="XM_019169432.1"/>
</dbReference>
<evidence type="ECO:0000256" key="4">
    <source>
        <dbReference type="ARBA" id="ARBA00022728"/>
    </source>
</evidence>
<evidence type="ECO:0000256" key="7">
    <source>
        <dbReference type="RuleBase" id="RU367025"/>
    </source>
</evidence>
<dbReference type="EMBL" id="BACD03000048">
    <property type="protein sequence ID" value="GAO51571.1"/>
    <property type="molecule type" value="Genomic_DNA"/>
</dbReference>
<evidence type="ECO:0000256" key="5">
    <source>
        <dbReference type="ARBA" id="ARBA00023187"/>
    </source>
</evidence>
<evidence type="ECO:0000256" key="6">
    <source>
        <dbReference type="ARBA" id="ARBA00023242"/>
    </source>
</evidence>
<dbReference type="PANTHER" id="PTHR23142">
    <property type="entry name" value="PRE-MRNA-SPLICING FACTOR 38A-RELATED"/>
    <property type="match status" value="1"/>
</dbReference>
<evidence type="ECO:0000256" key="1">
    <source>
        <dbReference type="ARBA" id="ARBA00004123"/>
    </source>
</evidence>
<dbReference type="STRING" id="698492.A0A0E9NPH2"/>
<comment type="function">
    <text evidence="7">Required for pre-mRNA splicing.</text>
</comment>
<feature type="region of interest" description="Disordered" evidence="8">
    <location>
        <begin position="195"/>
        <end position="216"/>
    </location>
</feature>
<evidence type="ECO:0000313" key="10">
    <source>
        <dbReference type="Proteomes" id="UP000033140"/>
    </source>
</evidence>
<feature type="compositionally biased region" description="Acidic residues" evidence="8">
    <location>
        <begin position="206"/>
        <end position="216"/>
    </location>
</feature>
<keyword evidence="10" id="KW-1185">Reference proteome</keyword>
<dbReference type="Proteomes" id="UP000033140">
    <property type="component" value="Unassembled WGS sequence"/>
</dbReference>
<evidence type="ECO:0000256" key="2">
    <source>
        <dbReference type="ARBA" id="ARBA00006164"/>
    </source>
</evidence>
<keyword evidence="6 7" id="KW-0539">Nucleus</keyword>
<evidence type="ECO:0000256" key="8">
    <source>
        <dbReference type="SAM" id="MobiDB-lite"/>
    </source>
</evidence>
<dbReference type="Pfam" id="PF03371">
    <property type="entry name" value="PRP38"/>
    <property type="match status" value="1"/>
</dbReference>
<reference evidence="9 10" key="3">
    <citation type="journal article" date="2015" name="Genome Announc.">
        <title>Draft Genome Sequence of the Archiascomycetous Yeast Saitoella complicata.</title>
        <authorList>
            <person name="Yamauchi K."/>
            <person name="Kondo S."/>
            <person name="Hamamoto M."/>
            <person name="Takahashi Y."/>
            <person name="Ogura Y."/>
            <person name="Hayashi T."/>
            <person name="Nishida H."/>
        </authorList>
    </citation>
    <scope>NUCLEOTIDE SEQUENCE [LARGE SCALE GENOMIC DNA]</scope>
    <source>
        <strain evidence="9 10">NRRL Y-17804</strain>
    </source>
</reference>
<dbReference type="AlphaFoldDB" id="A0A0E9NPH2"/>
<reference evidence="9 10" key="2">
    <citation type="journal article" date="2014" name="J. Gen. Appl. Microbiol.">
        <title>The early diverging ascomycetous budding yeast Saitoella complicata has three histone deacetylases belonging to the Clr6, Hos2, and Rpd3 lineages.</title>
        <authorList>
            <person name="Nishida H."/>
            <person name="Matsumoto T."/>
            <person name="Kondo S."/>
            <person name="Hamamoto M."/>
            <person name="Yoshikawa H."/>
        </authorList>
    </citation>
    <scope>NUCLEOTIDE SEQUENCE [LARGE SCALE GENOMIC DNA]</scope>
    <source>
        <strain evidence="9 10">NRRL Y-17804</strain>
    </source>
</reference>
<evidence type="ECO:0000256" key="3">
    <source>
        <dbReference type="ARBA" id="ARBA00022664"/>
    </source>
</evidence>
<proteinExistence type="inferred from homology"/>
<dbReference type="InterPro" id="IPR005037">
    <property type="entry name" value="PRP38"/>
</dbReference>
<comment type="subcellular location">
    <subcellularLocation>
        <location evidence="1 7">Nucleus</location>
    </subcellularLocation>
</comment>
<dbReference type="OMA" id="GEHFKYL"/>
<evidence type="ECO:0000313" key="9">
    <source>
        <dbReference type="EMBL" id="GAO51571.1"/>
    </source>
</evidence>
<dbReference type="OrthoDB" id="190958at2759"/>
<keyword evidence="5 7" id="KW-0508">mRNA splicing</keyword>
<gene>
    <name evidence="9" type="ORF">G7K_5670-t1</name>
</gene>
<protein>
    <recommendedName>
        <fullName evidence="7">Pre-mRNA-splicing factor 38</fullName>
    </recommendedName>
</protein>
<comment type="similarity">
    <text evidence="2 7">Belongs to the PRP38 family.</text>
</comment>
<comment type="caution">
    <text evidence="9">The sequence shown here is derived from an EMBL/GenBank/DDBJ whole genome shotgun (WGS) entry which is preliminary data.</text>
</comment>
<reference evidence="9 10" key="1">
    <citation type="journal article" date="2011" name="J. Gen. Appl. Microbiol.">
        <title>Draft genome sequencing of the enigmatic yeast Saitoella complicata.</title>
        <authorList>
            <person name="Nishida H."/>
            <person name="Hamamoto M."/>
            <person name="Sugiyama J."/>
        </authorList>
    </citation>
    <scope>NUCLEOTIDE SEQUENCE [LARGE SCALE GENOMIC DNA]</scope>
    <source>
        <strain evidence="9 10">NRRL Y-17804</strain>
    </source>
</reference>
<organism evidence="9 10">
    <name type="scientific">Saitoella complicata (strain BCRC 22490 / CBS 7301 / JCM 7358 / NBRC 10748 / NRRL Y-17804)</name>
    <dbReference type="NCBI Taxonomy" id="698492"/>
    <lineage>
        <taxon>Eukaryota</taxon>
        <taxon>Fungi</taxon>
        <taxon>Dikarya</taxon>
        <taxon>Ascomycota</taxon>
        <taxon>Taphrinomycotina</taxon>
        <taxon>Taphrinomycotina incertae sedis</taxon>
        <taxon>Saitoella</taxon>
    </lineage>
</organism>
<name>A0A0E9NPH2_SAICN</name>
<keyword evidence="3 7" id="KW-0507">mRNA processing</keyword>
<sequence>MADDSQGDRSRFYSDRGLARDAKVEGLNYHGINPALLIEKIIRERILDSLYYKDACFALTSSTILDRIVALTYIGGQYGAQKPTEFLCLVFKLLQLQPEKEIVVEMLKSDDGGEEWKYLRAVAAFYVRLTFPAREVYELLEPFYADYRKLRVRHLGGWSLTTMDQFVDELLREERVCDIALPRIPTRMMLEEAGELEARDSALGSEVEESDDEEEA</sequence>
<accession>A0A0E9NPH2</accession>
<dbReference type="GO" id="GO:0000398">
    <property type="term" value="P:mRNA splicing, via spliceosome"/>
    <property type="evidence" value="ECO:0007669"/>
    <property type="project" value="UniProtKB-UniRule"/>
</dbReference>